<evidence type="ECO:0000313" key="3">
    <source>
        <dbReference type="Proteomes" id="UP001331515"/>
    </source>
</evidence>
<dbReference type="AlphaFoldDB" id="A0AAN8DFM3"/>
<dbReference type="Proteomes" id="UP001331515">
    <property type="component" value="Unassembled WGS sequence"/>
</dbReference>
<name>A0AAN8DFM3_CHAGU</name>
<evidence type="ECO:0000313" key="2">
    <source>
        <dbReference type="EMBL" id="KAK5920103.1"/>
    </source>
</evidence>
<sequence length="147" mass="16945">MANGRINIRLEPCSVVSCAYHGTRLDRHLKIEHPELSQQEADLVLREMKRMVGLKRLRELWQINPPVHMTTTLDVEYGAYDEHPDSFYGEIDLDSDEGTTHRLLRLENVALKAQKEALNKEVYFLRNKLKQLKASSAKRDLRSSSTG</sequence>
<protein>
    <submittedName>
        <fullName evidence="2">Uncharacterized protein</fullName>
    </submittedName>
</protein>
<proteinExistence type="predicted"/>
<accession>A0AAN8DFM3</accession>
<comment type="caution">
    <text evidence="2">The sequence shown here is derived from an EMBL/GenBank/DDBJ whole genome shotgun (WGS) entry which is preliminary data.</text>
</comment>
<evidence type="ECO:0000256" key="1">
    <source>
        <dbReference type="SAM" id="Coils"/>
    </source>
</evidence>
<keyword evidence="1" id="KW-0175">Coiled coil</keyword>
<feature type="coiled-coil region" evidence="1">
    <location>
        <begin position="101"/>
        <end position="135"/>
    </location>
</feature>
<dbReference type="EMBL" id="JAURVH010001524">
    <property type="protein sequence ID" value="KAK5920103.1"/>
    <property type="molecule type" value="Genomic_DNA"/>
</dbReference>
<organism evidence="2 3">
    <name type="scientific">Champsocephalus gunnari</name>
    <name type="common">Mackerel icefish</name>
    <dbReference type="NCBI Taxonomy" id="52237"/>
    <lineage>
        <taxon>Eukaryota</taxon>
        <taxon>Metazoa</taxon>
        <taxon>Chordata</taxon>
        <taxon>Craniata</taxon>
        <taxon>Vertebrata</taxon>
        <taxon>Euteleostomi</taxon>
        <taxon>Actinopterygii</taxon>
        <taxon>Neopterygii</taxon>
        <taxon>Teleostei</taxon>
        <taxon>Neoteleostei</taxon>
        <taxon>Acanthomorphata</taxon>
        <taxon>Eupercaria</taxon>
        <taxon>Perciformes</taxon>
        <taxon>Notothenioidei</taxon>
        <taxon>Channichthyidae</taxon>
        <taxon>Champsocephalus</taxon>
    </lineage>
</organism>
<keyword evidence="3" id="KW-1185">Reference proteome</keyword>
<gene>
    <name evidence="2" type="ORF">CgunFtcFv8_023943</name>
</gene>
<reference evidence="2 3" key="1">
    <citation type="journal article" date="2023" name="Mol. Biol. Evol.">
        <title>Genomics of Secondarily Temperate Adaptation in the Only Non-Antarctic Icefish.</title>
        <authorList>
            <person name="Rivera-Colon A.G."/>
            <person name="Rayamajhi N."/>
            <person name="Minhas B.F."/>
            <person name="Madrigal G."/>
            <person name="Bilyk K.T."/>
            <person name="Yoon V."/>
            <person name="Hune M."/>
            <person name="Gregory S."/>
            <person name="Cheng C.H.C."/>
            <person name="Catchen J.M."/>
        </authorList>
    </citation>
    <scope>NUCLEOTIDE SEQUENCE [LARGE SCALE GENOMIC DNA]</scope>
    <source>
        <tissue evidence="2">White muscle</tissue>
    </source>
</reference>